<proteinExistence type="predicted"/>
<dbReference type="InterPro" id="IPR041121">
    <property type="entry name" value="SDH_C"/>
</dbReference>
<dbReference type="SUPFAM" id="SSF51735">
    <property type="entry name" value="NAD(P)-binding Rossmann-fold domains"/>
    <property type="match status" value="1"/>
</dbReference>
<dbReference type="InterPro" id="IPR036291">
    <property type="entry name" value="NAD(P)-bd_dom_sf"/>
</dbReference>
<keyword evidence="2" id="KW-0028">Amino-acid biosynthesis</keyword>
<protein>
    <submittedName>
        <fullName evidence="6">Shikimate dehydrogenase</fullName>
        <ecNumber evidence="6">1.1.1.25</ecNumber>
    </submittedName>
</protein>
<dbReference type="Proteomes" id="UP001165561">
    <property type="component" value="Unassembled WGS sequence"/>
</dbReference>
<gene>
    <name evidence="6" type="ORF">PU560_17360</name>
</gene>
<reference evidence="6" key="1">
    <citation type="submission" date="2023-02" db="EMBL/GenBank/DDBJ databases">
        <title>Georgenia sp.10Sc9-8, isolated from a soil sample collected from the Taklamakan desert.</title>
        <authorList>
            <person name="Liu S."/>
        </authorList>
    </citation>
    <scope>NUCLEOTIDE SEQUENCE</scope>
    <source>
        <strain evidence="6">10Sc9-8</strain>
    </source>
</reference>
<dbReference type="PANTHER" id="PTHR21089:SF1">
    <property type="entry name" value="BIFUNCTIONAL 3-DEHYDROQUINATE DEHYDRATASE_SHIKIMATE DEHYDROGENASE, CHLOROPLASTIC"/>
    <property type="match status" value="1"/>
</dbReference>
<evidence type="ECO:0000259" key="4">
    <source>
        <dbReference type="Pfam" id="PF08501"/>
    </source>
</evidence>
<organism evidence="6 7">
    <name type="scientific">Georgenia halotolerans</name>
    <dbReference type="NCBI Taxonomy" id="3028317"/>
    <lineage>
        <taxon>Bacteria</taxon>
        <taxon>Bacillati</taxon>
        <taxon>Actinomycetota</taxon>
        <taxon>Actinomycetes</taxon>
        <taxon>Micrococcales</taxon>
        <taxon>Bogoriellaceae</taxon>
        <taxon>Georgenia</taxon>
    </lineage>
</organism>
<evidence type="ECO:0000256" key="1">
    <source>
        <dbReference type="ARBA" id="ARBA00004871"/>
    </source>
</evidence>
<dbReference type="PANTHER" id="PTHR21089">
    <property type="entry name" value="SHIKIMATE DEHYDROGENASE"/>
    <property type="match status" value="1"/>
</dbReference>
<dbReference type="GO" id="GO:0004764">
    <property type="term" value="F:shikimate 3-dehydrogenase (NADP+) activity"/>
    <property type="evidence" value="ECO:0007669"/>
    <property type="project" value="UniProtKB-EC"/>
</dbReference>
<sequence>MTDAEPAGADLLAQDVHAPHVRRRAAVLGHPVAHSLSPALHRAAYLTLGLDDWAYGLQDVTAEQLATVLARLDGTWAGLSLTMPLKQAVLPLLDVLDPLAEATGAVNTVVVQPGRLLVGFNTDVHGIAAAVREVAPVGWRPATATVLGARATASSAVAALGELGCTRPTLVARSFAGPGSALLAANRMGVAAPTVPWAEALERPAALTGADVVVSTVPAGVADAVAEQLSQGAPDLAGQVLLDVVYAPWPTALAAAWQARGGTVVPGWAMLLHQAAQQVQLMTGQEPDVELMRAGLHAEMERRRLGGAVPDPPVCFPDSVGGRGPADPLRS</sequence>
<feature type="domain" description="Shikimate dehydrogenase substrate binding N-terminal" evidence="4">
    <location>
        <begin position="27"/>
        <end position="109"/>
    </location>
</feature>
<feature type="domain" description="SDH C-terminal" evidence="5">
    <location>
        <begin position="267"/>
        <end position="294"/>
    </location>
</feature>
<accession>A0ABT5U1V4</accession>
<feature type="region of interest" description="Disordered" evidence="3">
    <location>
        <begin position="307"/>
        <end position="331"/>
    </location>
</feature>
<comment type="pathway">
    <text evidence="1">Metabolic intermediate biosynthesis; chorismate biosynthesis; chorismate from D-erythrose 4-phosphate and phosphoenolpyruvate: step 4/7.</text>
</comment>
<dbReference type="Gene3D" id="3.40.50.10860">
    <property type="entry name" value="Leucine Dehydrogenase, chain A, domain 1"/>
    <property type="match status" value="1"/>
</dbReference>
<dbReference type="EMBL" id="JARACI010001200">
    <property type="protein sequence ID" value="MDD9208214.1"/>
    <property type="molecule type" value="Genomic_DNA"/>
</dbReference>
<dbReference type="InterPro" id="IPR013708">
    <property type="entry name" value="Shikimate_DH-bd_N"/>
</dbReference>
<evidence type="ECO:0000313" key="6">
    <source>
        <dbReference type="EMBL" id="MDD9208214.1"/>
    </source>
</evidence>
<evidence type="ECO:0000313" key="7">
    <source>
        <dbReference type="Proteomes" id="UP001165561"/>
    </source>
</evidence>
<dbReference type="InterPro" id="IPR046346">
    <property type="entry name" value="Aminoacid_DH-like_N_sf"/>
</dbReference>
<dbReference type="Gene3D" id="3.40.50.720">
    <property type="entry name" value="NAD(P)-binding Rossmann-like Domain"/>
    <property type="match status" value="1"/>
</dbReference>
<comment type="caution">
    <text evidence="6">The sequence shown here is derived from an EMBL/GenBank/DDBJ whole genome shotgun (WGS) entry which is preliminary data.</text>
</comment>
<dbReference type="NCBIfam" id="NF001311">
    <property type="entry name" value="PRK00258.1-3"/>
    <property type="match status" value="1"/>
</dbReference>
<evidence type="ECO:0000256" key="2">
    <source>
        <dbReference type="ARBA" id="ARBA00023141"/>
    </source>
</evidence>
<evidence type="ECO:0000259" key="5">
    <source>
        <dbReference type="Pfam" id="PF18317"/>
    </source>
</evidence>
<dbReference type="SUPFAM" id="SSF53223">
    <property type="entry name" value="Aminoacid dehydrogenase-like, N-terminal domain"/>
    <property type="match status" value="1"/>
</dbReference>
<keyword evidence="2" id="KW-0057">Aromatic amino acid biosynthesis</keyword>
<keyword evidence="6" id="KW-0560">Oxidoreductase</keyword>
<dbReference type="Pfam" id="PF08501">
    <property type="entry name" value="Shikimate_dh_N"/>
    <property type="match status" value="1"/>
</dbReference>
<dbReference type="Pfam" id="PF18317">
    <property type="entry name" value="SDH_C"/>
    <property type="match status" value="1"/>
</dbReference>
<name>A0ABT5U1V4_9MICO</name>
<evidence type="ECO:0000256" key="3">
    <source>
        <dbReference type="SAM" id="MobiDB-lite"/>
    </source>
</evidence>
<keyword evidence="7" id="KW-1185">Reference proteome</keyword>
<dbReference type="EC" id="1.1.1.25" evidence="6"/>
<dbReference type="InterPro" id="IPR022893">
    <property type="entry name" value="Shikimate_DH_fam"/>
</dbReference>